<dbReference type="SUPFAM" id="SSF48403">
    <property type="entry name" value="Ankyrin repeat"/>
    <property type="match status" value="1"/>
</dbReference>
<dbReference type="Pfam" id="PF00023">
    <property type="entry name" value="Ank"/>
    <property type="match status" value="1"/>
</dbReference>
<evidence type="ECO:0000256" key="1">
    <source>
        <dbReference type="ARBA" id="ARBA00012020"/>
    </source>
</evidence>
<dbReference type="VEuPathDB" id="VectorBase:PPAPM1_001315"/>
<dbReference type="PANTHER" id="PTHR24171">
    <property type="entry name" value="ANKYRIN REPEAT DOMAIN-CONTAINING PROTEIN 39-RELATED"/>
    <property type="match status" value="1"/>
</dbReference>
<dbReference type="PROSITE" id="PS50088">
    <property type="entry name" value="ANK_REPEAT"/>
    <property type="match status" value="5"/>
</dbReference>
<dbReference type="GO" id="GO:0085020">
    <property type="term" value="P:protein K6-linked ubiquitination"/>
    <property type="evidence" value="ECO:0007669"/>
    <property type="project" value="TreeGrafter"/>
</dbReference>
<dbReference type="Proteomes" id="UP000092462">
    <property type="component" value="Unassembled WGS sequence"/>
</dbReference>
<dbReference type="PANTHER" id="PTHR24171:SF8">
    <property type="entry name" value="BRCA1-ASSOCIATED RING DOMAIN PROTEIN 1"/>
    <property type="match status" value="1"/>
</dbReference>
<dbReference type="InterPro" id="IPR036770">
    <property type="entry name" value="Ankyrin_rpt-contain_sf"/>
</dbReference>
<proteinExistence type="inferred from homology"/>
<keyword evidence="3" id="KW-0548">Nucleotidyltransferase</keyword>
<keyword evidence="11" id="KW-1185">Reference proteome</keyword>
<dbReference type="GO" id="GO:0070531">
    <property type="term" value="C:BRCA1-A complex"/>
    <property type="evidence" value="ECO:0007669"/>
    <property type="project" value="TreeGrafter"/>
</dbReference>
<reference evidence="10" key="1">
    <citation type="submission" date="2022-08" db="UniProtKB">
        <authorList>
            <consortium name="EnsemblMetazoa"/>
        </authorList>
    </citation>
    <scope>IDENTIFICATION</scope>
    <source>
        <strain evidence="10">Israel</strain>
    </source>
</reference>
<comment type="catalytic activity">
    <reaction evidence="7">
        <text>NAD(+) + (ADP-D-ribosyl)n-acceptor = nicotinamide + (ADP-D-ribosyl)n+1-acceptor + H(+).</text>
        <dbReference type="EC" id="2.4.2.30"/>
    </reaction>
</comment>
<comment type="similarity">
    <text evidence="6">Belongs to the ARTD/PARP family.</text>
</comment>
<keyword evidence="3" id="KW-0808">Transferase</keyword>
<evidence type="ECO:0000256" key="3">
    <source>
        <dbReference type="ARBA" id="ARBA00022695"/>
    </source>
</evidence>
<dbReference type="EC" id="2.4.2.30" evidence="1"/>
<organism evidence="10 11">
    <name type="scientific">Phlebotomus papatasi</name>
    <name type="common">Sandfly</name>
    <dbReference type="NCBI Taxonomy" id="29031"/>
    <lineage>
        <taxon>Eukaryota</taxon>
        <taxon>Metazoa</taxon>
        <taxon>Ecdysozoa</taxon>
        <taxon>Arthropoda</taxon>
        <taxon>Hexapoda</taxon>
        <taxon>Insecta</taxon>
        <taxon>Pterygota</taxon>
        <taxon>Neoptera</taxon>
        <taxon>Endopterygota</taxon>
        <taxon>Diptera</taxon>
        <taxon>Nematocera</taxon>
        <taxon>Psychodoidea</taxon>
        <taxon>Psychodidae</taxon>
        <taxon>Phlebotomus</taxon>
        <taxon>Phlebotomus</taxon>
    </lineage>
</organism>
<dbReference type="VEuPathDB" id="VectorBase:PPAI007333"/>
<dbReference type="AlphaFoldDB" id="A0A1B0DGP9"/>
<dbReference type="GO" id="GO:0016779">
    <property type="term" value="F:nucleotidyltransferase activity"/>
    <property type="evidence" value="ECO:0007669"/>
    <property type="project" value="UniProtKB-KW"/>
</dbReference>
<keyword evidence="4" id="KW-0677">Repeat</keyword>
<keyword evidence="2" id="KW-0328">Glycosyltransferase</keyword>
<dbReference type="Gene3D" id="1.25.40.20">
    <property type="entry name" value="Ankyrin repeat-containing domain"/>
    <property type="match status" value="2"/>
</dbReference>
<evidence type="ECO:0000256" key="8">
    <source>
        <dbReference type="SAM" id="MobiDB-lite"/>
    </source>
</evidence>
<dbReference type="Pfam" id="PF07647">
    <property type="entry name" value="SAM_2"/>
    <property type="match status" value="1"/>
</dbReference>
<dbReference type="FunFam" id="1.25.40.20:FF:000011">
    <property type="entry name" value="Poly [ADP-ribose] polymerase"/>
    <property type="match status" value="1"/>
</dbReference>
<feature type="region of interest" description="Disordered" evidence="8">
    <location>
        <begin position="296"/>
        <end position="323"/>
    </location>
</feature>
<dbReference type="SMART" id="SM00248">
    <property type="entry name" value="ANK"/>
    <property type="match status" value="6"/>
</dbReference>
<dbReference type="InterPro" id="IPR002110">
    <property type="entry name" value="Ankyrin_rpt"/>
</dbReference>
<dbReference type="InterPro" id="IPR001660">
    <property type="entry name" value="SAM"/>
</dbReference>
<dbReference type="PROSITE" id="PS50105">
    <property type="entry name" value="SAM_DOMAIN"/>
    <property type="match status" value="1"/>
</dbReference>
<dbReference type="EnsemblMetazoa" id="PPAI007333-RA">
    <property type="protein sequence ID" value="PPAI007333-PA"/>
    <property type="gene ID" value="PPAI007333"/>
</dbReference>
<dbReference type="Gene3D" id="1.10.150.50">
    <property type="entry name" value="Transcription Factor, Ets-1"/>
    <property type="match status" value="1"/>
</dbReference>
<dbReference type="SMART" id="SM00454">
    <property type="entry name" value="SAM"/>
    <property type="match status" value="1"/>
</dbReference>
<dbReference type="SUPFAM" id="SSF47769">
    <property type="entry name" value="SAM/Pointed domain"/>
    <property type="match status" value="1"/>
</dbReference>
<evidence type="ECO:0000256" key="6">
    <source>
        <dbReference type="ARBA" id="ARBA00024347"/>
    </source>
</evidence>
<evidence type="ECO:0000256" key="5">
    <source>
        <dbReference type="ARBA" id="ARBA00023043"/>
    </source>
</evidence>
<evidence type="ECO:0000259" key="9">
    <source>
        <dbReference type="PROSITE" id="PS50105"/>
    </source>
</evidence>
<dbReference type="GO" id="GO:0004842">
    <property type="term" value="F:ubiquitin-protein transferase activity"/>
    <property type="evidence" value="ECO:0007669"/>
    <property type="project" value="TreeGrafter"/>
</dbReference>
<protein>
    <recommendedName>
        <fullName evidence="1">NAD(+) ADP-ribosyltransferase</fullName>
        <ecNumber evidence="1">2.4.2.30</ecNumber>
    </recommendedName>
</protein>
<dbReference type="EMBL" id="AJVK01060179">
    <property type="status" value="NOT_ANNOTATED_CDS"/>
    <property type="molecule type" value="Genomic_DNA"/>
</dbReference>
<evidence type="ECO:0000256" key="2">
    <source>
        <dbReference type="ARBA" id="ARBA00022676"/>
    </source>
</evidence>
<feature type="domain" description="SAM" evidence="9">
    <location>
        <begin position="325"/>
        <end position="388"/>
    </location>
</feature>
<sequence>GLVPLHNSCSYGHIEVTELLLKHGANVNVADLWKFTPLHEAAAKGKYEIVKLLLKHGADPNKRNRDGATPLDLVREGDQDVADLLRGNAALLDAAKKGNLARLQRLVTPENINCRDSQGRNSSPLHLAAGYNNFEVAEYLLENGADVNAQDKGGLIPLHNASSFGHMDIAALLIKHNTKVNATDKWGFTPLHEAAQKGRTQLCALLLAHGADPYVKNQEGQTPIELATAEDVKCLLQDAMTSSIAPQPSQSGAGASAAASMTNLSSNQGTVVSPITETVTLPTGASMTLSIPVPQLASRGSLSPPQGAENNSDPDPDVSEQPVQESINTVGGFLSSLQLDHLVDLFEREQITLEILVEMGHEDLKQIGVSAYGFRHKILKGIAQLRATTEQM</sequence>
<dbReference type="PRINTS" id="PR01415">
    <property type="entry name" value="ANKYRIN"/>
</dbReference>
<accession>A0A1B0DGP9</accession>
<keyword evidence="5" id="KW-0040">ANK repeat</keyword>
<dbReference type="GO" id="GO:0003950">
    <property type="term" value="F:NAD+ poly-ADP-ribosyltransferase activity"/>
    <property type="evidence" value="ECO:0007669"/>
    <property type="project" value="UniProtKB-EC"/>
</dbReference>
<dbReference type="CDD" id="cd09524">
    <property type="entry name" value="SAM_tankyrase1_2"/>
    <property type="match status" value="1"/>
</dbReference>
<feature type="compositionally biased region" description="Polar residues" evidence="8">
    <location>
        <begin position="298"/>
        <end position="311"/>
    </location>
</feature>
<evidence type="ECO:0000256" key="7">
    <source>
        <dbReference type="ARBA" id="ARBA00033987"/>
    </source>
</evidence>
<dbReference type="Pfam" id="PF12796">
    <property type="entry name" value="Ank_2"/>
    <property type="match status" value="2"/>
</dbReference>
<dbReference type="PROSITE" id="PS50297">
    <property type="entry name" value="ANK_REP_REGION"/>
    <property type="match status" value="5"/>
</dbReference>
<evidence type="ECO:0000256" key="4">
    <source>
        <dbReference type="ARBA" id="ARBA00022737"/>
    </source>
</evidence>
<evidence type="ECO:0000313" key="11">
    <source>
        <dbReference type="Proteomes" id="UP000092462"/>
    </source>
</evidence>
<dbReference type="GO" id="GO:0031436">
    <property type="term" value="C:BRCA1-BARD1 complex"/>
    <property type="evidence" value="ECO:0007669"/>
    <property type="project" value="TreeGrafter"/>
</dbReference>
<dbReference type="InterPro" id="IPR013761">
    <property type="entry name" value="SAM/pointed_sf"/>
</dbReference>
<name>A0A1B0DGP9_PHLPP</name>
<evidence type="ECO:0000313" key="10">
    <source>
        <dbReference type="EnsemblMetazoa" id="PPAI007333-PA"/>
    </source>
</evidence>